<evidence type="ECO:0000256" key="6">
    <source>
        <dbReference type="ARBA" id="ARBA00022840"/>
    </source>
</evidence>
<dbReference type="PROSITE" id="PS50893">
    <property type="entry name" value="ABC_TRANSPORTER_2"/>
    <property type="match status" value="1"/>
</dbReference>
<organism evidence="12 13">
    <name type="scientific">Candidatus Chloroploca asiatica</name>
    <dbReference type="NCBI Taxonomy" id="1506545"/>
    <lineage>
        <taxon>Bacteria</taxon>
        <taxon>Bacillati</taxon>
        <taxon>Chloroflexota</taxon>
        <taxon>Chloroflexia</taxon>
        <taxon>Chloroflexales</taxon>
        <taxon>Chloroflexineae</taxon>
        <taxon>Oscillochloridaceae</taxon>
        <taxon>Candidatus Chloroploca</taxon>
    </lineage>
</organism>
<dbReference type="Pfam" id="PF00005">
    <property type="entry name" value="ABC_tran"/>
    <property type="match status" value="1"/>
</dbReference>
<evidence type="ECO:0000256" key="5">
    <source>
        <dbReference type="ARBA" id="ARBA00022741"/>
    </source>
</evidence>
<dbReference type="InterPro" id="IPR017871">
    <property type="entry name" value="ABC_transporter-like_CS"/>
</dbReference>
<dbReference type="CDD" id="cd18548">
    <property type="entry name" value="ABC_6TM_Tm287_like"/>
    <property type="match status" value="1"/>
</dbReference>
<dbReference type="InterPro" id="IPR003439">
    <property type="entry name" value="ABC_transporter-like_ATP-bd"/>
</dbReference>
<dbReference type="OrthoDB" id="9771903at2"/>
<comment type="caution">
    <text evidence="12">The sequence shown here is derived from an EMBL/GenBank/DDBJ whole genome shotgun (WGS) entry which is preliminary data.</text>
</comment>
<keyword evidence="2" id="KW-0813">Transport</keyword>
<dbReference type="SMART" id="SM00382">
    <property type="entry name" value="AAA"/>
    <property type="match status" value="1"/>
</dbReference>
<dbReference type="InterPro" id="IPR011527">
    <property type="entry name" value="ABC1_TM_dom"/>
</dbReference>
<evidence type="ECO:0000259" key="11">
    <source>
        <dbReference type="PROSITE" id="PS50929"/>
    </source>
</evidence>
<dbReference type="PANTHER" id="PTHR43394:SF1">
    <property type="entry name" value="ATP-BINDING CASSETTE SUB-FAMILY B MEMBER 10, MITOCHONDRIAL"/>
    <property type="match status" value="1"/>
</dbReference>
<evidence type="ECO:0000313" key="13">
    <source>
        <dbReference type="Proteomes" id="UP000220922"/>
    </source>
</evidence>
<dbReference type="Pfam" id="PF00664">
    <property type="entry name" value="ABC_membrane"/>
    <property type="match status" value="1"/>
</dbReference>
<dbReference type="RefSeq" id="WP_097654063.1">
    <property type="nucleotide sequence ID" value="NZ_LYXE01000121.1"/>
</dbReference>
<proteinExistence type="predicted"/>
<comment type="subcellular location">
    <subcellularLocation>
        <location evidence="1">Cell membrane</location>
        <topology evidence="1">Multi-pass membrane protein</topology>
    </subcellularLocation>
</comment>
<keyword evidence="6" id="KW-0067">ATP-binding</keyword>
<feature type="transmembrane region" description="Helical" evidence="9">
    <location>
        <begin position="130"/>
        <end position="153"/>
    </location>
</feature>
<dbReference type="Gene3D" id="1.20.1560.10">
    <property type="entry name" value="ABC transporter type 1, transmembrane domain"/>
    <property type="match status" value="1"/>
</dbReference>
<reference evidence="12 13" key="1">
    <citation type="submission" date="2016-05" db="EMBL/GenBank/DDBJ databases">
        <authorList>
            <person name="Lavstsen T."/>
            <person name="Jespersen J.S."/>
        </authorList>
    </citation>
    <scope>NUCLEOTIDE SEQUENCE [LARGE SCALE GENOMIC DNA]</scope>
    <source>
        <strain evidence="12 13">B7-9</strain>
    </source>
</reference>
<dbReference type="InterPro" id="IPR027417">
    <property type="entry name" value="P-loop_NTPase"/>
</dbReference>
<dbReference type="EMBL" id="LYXE01000121">
    <property type="protein sequence ID" value="PDV97862.1"/>
    <property type="molecule type" value="Genomic_DNA"/>
</dbReference>
<keyword evidence="3" id="KW-1003">Cell membrane</keyword>
<evidence type="ECO:0000256" key="7">
    <source>
        <dbReference type="ARBA" id="ARBA00022989"/>
    </source>
</evidence>
<feature type="transmembrane region" description="Helical" evidence="9">
    <location>
        <begin position="20"/>
        <end position="39"/>
    </location>
</feature>
<dbReference type="SUPFAM" id="SSF52540">
    <property type="entry name" value="P-loop containing nucleoside triphosphate hydrolases"/>
    <property type="match status" value="1"/>
</dbReference>
<feature type="transmembrane region" description="Helical" evidence="9">
    <location>
        <begin position="59"/>
        <end position="83"/>
    </location>
</feature>
<keyword evidence="8 9" id="KW-0472">Membrane</keyword>
<evidence type="ECO:0000256" key="4">
    <source>
        <dbReference type="ARBA" id="ARBA00022692"/>
    </source>
</evidence>
<evidence type="ECO:0000256" key="2">
    <source>
        <dbReference type="ARBA" id="ARBA00022448"/>
    </source>
</evidence>
<dbReference type="PANTHER" id="PTHR43394">
    <property type="entry name" value="ATP-DEPENDENT PERMEASE MDL1, MITOCHONDRIAL"/>
    <property type="match status" value="1"/>
</dbReference>
<evidence type="ECO:0000256" key="1">
    <source>
        <dbReference type="ARBA" id="ARBA00004651"/>
    </source>
</evidence>
<dbReference type="Gene3D" id="3.40.50.300">
    <property type="entry name" value="P-loop containing nucleotide triphosphate hydrolases"/>
    <property type="match status" value="1"/>
</dbReference>
<dbReference type="Proteomes" id="UP000220922">
    <property type="component" value="Unassembled WGS sequence"/>
</dbReference>
<evidence type="ECO:0000313" key="12">
    <source>
        <dbReference type="EMBL" id="PDV97862.1"/>
    </source>
</evidence>
<feature type="domain" description="ABC transmembrane type-1" evidence="11">
    <location>
        <begin position="25"/>
        <end position="302"/>
    </location>
</feature>
<dbReference type="PROSITE" id="PS50929">
    <property type="entry name" value="ABC_TM1F"/>
    <property type="match status" value="1"/>
</dbReference>
<dbReference type="InterPro" id="IPR039421">
    <property type="entry name" value="Type_1_exporter"/>
</dbReference>
<dbReference type="GO" id="GO:0005524">
    <property type="term" value="F:ATP binding"/>
    <property type="evidence" value="ECO:0007669"/>
    <property type="project" value="UniProtKB-KW"/>
</dbReference>
<evidence type="ECO:0008006" key="14">
    <source>
        <dbReference type="Google" id="ProtNLM"/>
    </source>
</evidence>
<dbReference type="GO" id="GO:0005886">
    <property type="term" value="C:plasma membrane"/>
    <property type="evidence" value="ECO:0007669"/>
    <property type="project" value="UniProtKB-SubCell"/>
</dbReference>
<dbReference type="PROSITE" id="PS00211">
    <property type="entry name" value="ABC_TRANSPORTER_1"/>
    <property type="match status" value="1"/>
</dbReference>
<gene>
    <name evidence="12" type="ORF">A9Q02_17250</name>
</gene>
<evidence type="ECO:0000256" key="3">
    <source>
        <dbReference type="ARBA" id="ARBA00022475"/>
    </source>
</evidence>
<keyword evidence="7 9" id="KW-1133">Transmembrane helix</keyword>
<accession>A0A2H3KJ32</accession>
<sequence>MYKNFRRLLVIYKGARGPFIVSQTFLAFSVLLNLAIVALNGTLVNDGVQQGNIEVVISTAVWMIGLTLIQTIFALGNSLYAVLFAEGTANFLRVGTYRKIQTLSFGNLDRFRTSDLLVRLTSDINNVKQAVLYGILLLFQAPFMIVMAVAMAIFLLPSLLWLMIVIMVVVSVVLFFLLRGVQQMFVARQQALDGVNNVLQEALAGVRVVKAFVRERFEMQRFAKVSNTWLDAALSPAYRMALFVPSLQLIVYTGTAALYYFGGQGVFGGTTNLGEIVVFSNVLSMVVGPMAMLAFIIPFLESGEASCGRVFEILDEEAEIQDRSTAKPVDVSNIKGRIVFENASFGYRDRAGKTTGLVLEKINLTIEPGQTIGFLGATGSGKSTLVNLIPRFYDVLEGKVTIDGINVCDLPQRQLHQIVGMALQESVLFSGTVRANILFSRPDLDDDEIVAAAQAADADSFVSRIPEQYDAPVSRRGTNFSGGQRQRLAIARALASRPPIVILDDSTSALDMATEARVQEAVQGLMSSSTKLYVAQRISTVLTADKIVLLEHGRQVAVGTHAELIQTSPLYREIYESQLGKLDEQPERIASPLAGQSMGGTA</sequence>
<dbReference type="InterPro" id="IPR003593">
    <property type="entry name" value="AAA+_ATPase"/>
</dbReference>
<evidence type="ECO:0000256" key="9">
    <source>
        <dbReference type="SAM" id="Phobius"/>
    </source>
</evidence>
<feature type="transmembrane region" description="Helical" evidence="9">
    <location>
        <begin position="282"/>
        <end position="300"/>
    </location>
</feature>
<keyword evidence="5" id="KW-0547">Nucleotide-binding</keyword>
<feature type="transmembrane region" description="Helical" evidence="9">
    <location>
        <begin position="240"/>
        <end position="262"/>
    </location>
</feature>
<keyword evidence="4 9" id="KW-0812">Transmembrane</keyword>
<evidence type="ECO:0000256" key="8">
    <source>
        <dbReference type="ARBA" id="ARBA00023136"/>
    </source>
</evidence>
<protein>
    <recommendedName>
        <fullName evidence="14">ABC transporter ATP-binding protein</fullName>
    </recommendedName>
</protein>
<feature type="domain" description="ABC transporter" evidence="10">
    <location>
        <begin position="338"/>
        <end position="577"/>
    </location>
</feature>
<dbReference type="AlphaFoldDB" id="A0A2H3KJ32"/>
<feature type="transmembrane region" description="Helical" evidence="9">
    <location>
        <begin position="159"/>
        <end position="178"/>
    </location>
</feature>
<dbReference type="GO" id="GO:0016887">
    <property type="term" value="F:ATP hydrolysis activity"/>
    <property type="evidence" value="ECO:0007669"/>
    <property type="project" value="InterPro"/>
</dbReference>
<dbReference type="GO" id="GO:0015421">
    <property type="term" value="F:ABC-type oligopeptide transporter activity"/>
    <property type="evidence" value="ECO:0007669"/>
    <property type="project" value="TreeGrafter"/>
</dbReference>
<evidence type="ECO:0000259" key="10">
    <source>
        <dbReference type="PROSITE" id="PS50893"/>
    </source>
</evidence>
<dbReference type="SUPFAM" id="SSF90123">
    <property type="entry name" value="ABC transporter transmembrane region"/>
    <property type="match status" value="1"/>
</dbReference>
<dbReference type="InterPro" id="IPR036640">
    <property type="entry name" value="ABC1_TM_sf"/>
</dbReference>
<dbReference type="FunFam" id="3.40.50.300:FF:000221">
    <property type="entry name" value="Multidrug ABC transporter ATP-binding protein"/>
    <property type="match status" value="1"/>
</dbReference>
<name>A0A2H3KJ32_9CHLR</name>
<keyword evidence="13" id="KW-1185">Reference proteome</keyword>